<feature type="chain" id="PRO_5034400620" evidence="1">
    <location>
        <begin position="23"/>
        <end position="183"/>
    </location>
</feature>
<evidence type="ECO:0000313" key="3">
    <source>
        <dbReference type="Proteomes" id="UP000566819"/>
    </source>
</evidence>
<dbReference type="EMBL" id="JAAMPI010000636">
    <property type="protein sequence ID" value="KAF4629727.1"/>
    <property type="molecule type" value="Genomic_DNA"/>
</dbReference>
<keyword evidence="1" id="KW-0732">Signal</keyword>
<dbReference type="PANTHER" id="PTHR39603">
    <property type="entry name" value="CYANOVIRIN-N DOMAIN-CONTAINING PROTEIN"/>
    <property type="match status" value="1"/>
</dbReference>
<gene>
    <name evidence="2" type="ORF">G7Y89_g8425</name>
</gene>
<feature type="signal peptide" evidence="1">
    <location>
        <begin position="1"/>
        <end position="22"/>
    </location>
</feature>
<dbReference type="Proteomes" id="UP000566819">
    <property type="component" value="Unassembled WGS sequence"/>
</dbReference>
<dbReference type="AlphaFoldDB" id="A0A8H4W133"/>
<protein>
    <submittedName>
        <fullName evidence="2">Uncharacterized protein</fullName>
    </submittedName>
</protein>
<accession>A0A8H4W133</accession>
<dbReference type="PANTHER" id="PTHR39603:SF1">
    <property type="entry name" value="CYANOVIRIN-N DOMAIN-CONTAINING PROTEIN"/>
    <property type="match status" value="1"/>
</dbReference>
<reference evidence="2 3" key="1">
    <citation type="submission" date="2020-03" db="EMBL/GenBank/DDBJ databases">
        <title>Draft Genome Sequence of Cudoniella acicularis.</title>
        <authorList>
            <person name="Buettner E."/>
            <person name="Kellner H."/>
        </authorList>
    </citation>
    <scope>NUCLEOTIDE SEQUENCE [LARGE SCALE GENOMIC DNA]</scope>
    <source>
        <strain evidence="2 3">DSM 108380</strain>
    </source>
</reference>
<keyword evidence="3" id="KW-1185">Reference proteome</keyword>
<sequence length="183" mass="19216">MARTTALTFTVLQILTAFFATAAPTEKVYPSITIAEGLPSLAELGLTVEDLYTKPREFFSKGQVPTKRTNDIVPYKCYSTDRANVDDATAAANYLASLGNQACVVKGISTLITFVTVGDAKIQGWNVSPHATVSSPCSNAATGAYDVLDYCTSGGEVAGQMVAYGNGDLGVIVESSGSDEIPR</sequence>
<proteinExistence type="predicted"/>
<organism evidence="2 3">
    <name type="scientific">Cudoniella acicularis</name>
    <dbReference type="NCBI Taxonomy" id="354080"/>
    <lineage>
        <taxon>Eukaryota</taxon>
        <taxon>Fungi</taxon>
        <taxon>Dikarya</taxon>
        <taxon>Ascomycota</taxon>
        <taxon>Pezizomycotina</taxon>
        <taxon>Leotiomycetes</taxon>
        <taxon>Helotiales</taxon>
        <taxon>Tricladiaceae</taxon>
        <taxon>Cudoniella</taxon>
    </lineage>
</organism>
<evidence type="ECO:0000256" key="1">
    <source>
        <dbReference type="SAM" id="SignalP"/>
    </source>
</evidence>
<comment type="caution">
    <text evidence="2">The sequence shown here is derived from an EMBL/GenBank/DDBJ whole genome shotgun (WGS) entry which is preliminary data.</text>
</comment>
<name>A0A8H4W133_9HELO</name>
<evidence type="ECO:0000313" key="2">
    <source>
        <dbReference type="EMBL" id="KAF4629727.1"/>
    </source>
</evidence>
<dbReference type="OrthoDB" id="3435307at2759"/>